<dbReference type="InterPro" id="IPR001989">
    <property type="entry name" value="Radical_activat_CS"/>
</dbReference>
<dbReference type="NCBIfam" id="TIGR02494">
    <property type="entry name" value="PFLE_PFLC"/>
    <property type="match status" value="1"/>
</dbReference>
<evidence type="ECO:0000256" key="4">
    <source>
        <dbReference type="ARBA" id="ARBA00022691"/>
    </source>
</evidence>
<dbReference type="SFLD" id="SFLDG01118">
    <property type="entry name" value="activating_enzymes__group_2"/>
    <property type="match status" value="1"/>
</dbReference>
<evidence type="ECO:0000256" key="9">
    <source>
        <dbReference type="ARBA" id="ARBA00047365"/>
    </source>
</evidence>
<dbReference type="PROSITE" id="PS51918">
    <property type="entry name" value="RADICAL_SAM"/>
    <property type="match status" value="1"/>
</dbReference>
<evidence type="ECO:0000256" key="3">
    <source>
        <dbReference type="ARBA" id="ARBA00022485"/>
    </source>
</evidence>
<sequence>MVLYMSDELRGLIANIQDYAVHDGYGLRSLVFFKGCPLKCDWCQNPETWSLDFDVMYHEKLCVGCGRCAEICDAGAIIPDSDKRIDRSKCNNCMKCVETCSTNALSRVGNWMTVEQVLRVVMQYKPFYDGSDRGGVTLSGGEALYQPKFAVSLLKHCKEAGLHTALETCGYASYETLKAAAEHLDLVLYDLKHMDELAHKRGTGVSNKLIRENLERLCQEEGTPEIVIRIPLIPGYNDDEKNIRETVKYIHSLKIKKLDLLPFNELPVAKYKALGMPWKYIGKKRQADEHLDSLKDLAQAYGLEVTIGGLW</sequence>
<evidence type="ECO:0000256" key="6">
    <source>
        <dbReference type="ARBA" id="ARBA00023002"/>
    </source>
</evidence>
<comment type="catalytic activity">
    <reaction evidence="9">
        <text>glycyl-[protein] + reduced [flavodoxin] + S-adenosyl-L-methionine = glycin-2-yl radical-[protein] + semiquinone [flavodoxin] + 5'-deoxyadenosine + L-methionine + H(+)</text>
        <dbReference type="Rhea" id="RHEA:61976"/>
        <dbReference type="Rhea" id="RHEA-COMP:10622"/>
        <dbReference type="Rhea" id="RHEA-COMP:14480"/>
        <dbReference type="Rhea" id="RHEA-COMP:15993"/>
        <dbReference type="Rhea" id="RHEA-COMP:15994"/>
        <dbReference type="ChEBI" id="CHEBI:15378"/>
        <dbReference type="ChEBI" id="CHEBI:17319"/>
        <dbReference type="ChEBI" id="CHEBI:29947"/>
        <dbReference type="ChEBI" id="CHEBI:32722"/>
        <dbReference type="ChEBI" id="CHEBI:57618"/>
        <dbReference type="ChEBI" id="CHEBI:57844"/>
        <dbReference type="ChEBI" id="CHEBI:59789"/>
        <dbReference type="ChEBI" id="CHEBI:140311"/>
    </reaction>
</comment>
<accession>A0A151AX27</accession>
<keyword evidence="5" id="KW-0479">Metal-binding</keyword>
<comment type="cofactor">
    <cofactor evidence="1">
        <name>[4Fe-4S] cluster</name>
        <dbReference type="ChEBI" id="CHEBI:49883"/>
    </cofactor>
</comment>
<proteinExistence type="inferred from homology"/>
<dbReference type="PROSITE" id="PS01087">
    <property type="entry name" value="RADICAL_ACTIVATING"/>
    <property type="match status" value="1"/>
</dbReference>
<dbReference type="SFLD" id="SFLDS00029">
    <property type="entry name" value="Radical_SAM"/>
    <property type="match status" value="1"/>
</dbReference>
<dbReference type="Proteomes" id="UP000075670">
    <property type="component" value="Unassembled WGS sequence"/>
</dbReference>
<evidence type="ECO:0000256" key="8">
    <source>
        <dbReference type="ARBA" id="ARBA00023014"/>
    </source>
</evidence>
<evidence type="ECO:0000256" key="5">
    <source>
        <dbReference type="ARBA" id="ARBA00022723"/>
    </source>
</evidence>
<organism evidence="12 13">
    <name type="scientific">Moorella mulderi DSM 14980</name>
    <dbReference type="NCBI Taxonomy" id="1122241"/>
    <lineage>
        <taxon>Bacteria</taxon>
        <taxon>Bacillati</taxon>
        <taxon>Bacillota</taxon>
        <taxon>Clostridia</taxon>
        <taxon>Neomoorellales</taxon>
        <taxon>Neomoorellaceae</taxon>
        <taxon>Neomoorella</taxon>
    </lineage>
</organism>
<keyword evidence="7" id="KW-0408">Iron</keyword>
<dbReference type="PANTHER" id="PTHR30352">
    <property type="entry name" value="PYRUVATE FORMATE-LYASE-ACTIVATING ENZYME"/>
    <property type="match status" value="1"/>
</dbReference>
<dbReference type="SFLD" id="SFLDG01066">
    <property type="entry name" value="organic_radical-activating_enz"/>
    <property type="match status" value="1"/>
</dbReference>
<dbReference type="GO" id="GO:0016491">
    <property type="term" value="F:oxidoreductase activity"/>
    <property type="evidence" value="ECO:0007669"/>
    <property type="project" value="UniProtKB-KW"/>
</dbReference>
<dbReference type="InterPro" id="IPR013785">
    <property type="entry name" value="Aldolase_TIM"/>
</dbReference>
<name>A0A151AX27_9FIRM</name>
<dbReference type="SUPFAM" id="SSF54862">
    <property type="entry name" value="4Fe-4S ferredoxins"/>
    <property type="match status" value="1"/>
</dbReference>
<dbReference type="InterPro" id="IPR040074">
    <property type="entry name" value="BssD/PflA/YjjW"/>
</dbReference>
<evidence type="ECO:0000259" key="11">
    <source>
        <dbReference type="PROSITE" id="PS51918"/>
    </source>
</evidence>
<feature type="domain" description="4Fe-4S ferredoxin-type" evidence="10">
    <location>
        <begin position="84"/>
        <end position="110"/>
    </location>
</feature>
<dbReference type="PROSITE" id="PS51379">
    <property type="entry name" value="4FE4S_FER_2"/>
    <property type="match status" value="2"/>
</dbReference>
<keyword evidence="6 12" id="KW-0560">Oxidoreductase</keyword>
<gene>
    <name evidence="12" type="primary">hpdA</name>
    <name evidence="12" type="ORF">MOMUL_17810</name>
</gene>
<dbReference type="Pfam" id="PF00037">
    <property type="entry name" value="Fer4"/>
    <property type="match status" value="2"/>
</dbReference>
<dbReference type="Pfam" id="PF04055">
    <property type="entry name" value="Radical_SAM"/>
    <property type="match status" value="1"/>
</dbReference>
<dbReference type="InterPro" id="IPR017896">
    <property type="entry name" value="4Fe4S_Fe-S-bd"/>
</dbReference>
<feature type="domain" description="Radical SAM core" evidence="11">
    <location>
        <begin position="22"/>
        <end position="300"/>
    </location>
</feature>
<comment type="caution">
    <text evidence="12">The sequence shown here is derived from an EMBL/GenBank/DDBJ whole genome shotgun (WGS) entry which is preliminary data.</text>
</comment>
<evidence type="ECO:0000256" key="1">
    <source>
        <dbReference type="ARBA" id="ARBA00001966"/>
    </source>
</evidence>
<keyword evidence="13" id="KW-1185">Reference proteome</keyword>
<evidence type="ECO:0000256" key="7">
    <source>
        <dbReference type="ARBA" id="ARBA00023004"/>
    </source>
</evidence>
<dbReference type="EC" id="1.97.1.-" evidence="12"/>
<evidence type="ECO:0000313" key="12">
    <source>
        <dbReference type="EMBL" id="KYH32206.1"/>
    </source>
</evidence>
<reference evidence="12 13" key="1">
    <citation type="submission" date="2016-02" db="EMBL/GenBank/DDBJ databases">
        <title>Genome sequence of Moorella mulderi DSM 14980.</title>
        <authorList>
            <person name="Poehlein A."/>
            <person name="Daniel R."/>
        </authorList>
    </citation>
    <scope>NUCLEOTIDE SEQUENCE [LARGE SCALE GENOMIC DNA]</scope>
    <source>
        <strain evidence="12 13">DSM 14980</strain>
    </source>
</reference>
<dbReference type="InterPro" id="IPR012839">
    <property type="entry name" value="Organic_radical_activase"/>
</dbReference>
<dbReference type="EMBL" id="LTBC01000005">
    <property type="protein sequence ID" value="KYH32206.1"/>
    <property type="molecule type" value="Genomic_DNA"/>
</dbReference>
<dbReference type="GO" id="GO:0046872">
    <property type="term" value="F:metal ion binding"/>
    <property type="evidence" value="ECO:0007669"/>
    <property type="project" value="UniProtKB-KW"/>
</dbReference>
<dbReference type="GO" id="GO:0051539">
    <property type="term" value="F:4 iron, 4 sulfur cluster binding"/>
    <property type="evidence" value="ECO:0007669"/>
    <property type="project" value="UniProtKB-KW"/>
</dbReference>
<dbReference type="Gene3D" id="3.30.70.20">
    <property type="match status" value="1"/>
</dbReference>
<dbReference type="InterPro" id="IPR007197">
    <property type="entry name" value="rSAM"/>
</dbReference>
<evidence type="ECO:0000256" key="2">
    <source>
        <dbReference type="ARBA" id="ARBA00009777"/>
    </source>
</evidence>
<evidence type="ECO:0000259" key="10">
    <source>
        <dbReference type="PROSITE" id="PS51379"/>
    </source>
</evidence>
<dbReference type="PATRIC" id="fig|1122241.3.peg.1883"/>
<comment type="similarity">
    <text evidence="2">Belongs to the organic radical-activating enzymes family.</text>
</comment>
<dbReference type="AlphaFoldDB" id="A0A151AX27"/>
<dbReference type="PANTHER" id="PTHR30352:SF4">
    <property type="entry name" value="PYRUVATE FORMATE-LYASE 2-ACTIVATING ENZYME"/>
    <property type="match status" value="1"/>
</dbReference>
<dbReference type="PIRSF" id="PIRSF000371">
    <property type="entry name" value="PFL_act_enz"/>
    <property type="match status" value="1"/>
</dbReference>
<protein>
    <submittedName>
        <fullName evidence="12">4-hydroxyphenylacetate decarboxylase activating enzyme</fullName>
        <ecNumber evidence="12">1.97.1.-</ecNumber>
    </submittedName>
</protein>
<dbReference type="Gene3D" id="3.20.20.70">
    <property type="entry name" value="Aldolase class I"/>
    <property type="match status" value="1"/>
</dbReference>
<keyword evidence="8" id="KW-0411">Iron-sulfur</keyword>
<dbReference type="InterPro" id="IPR034457">
    <property type="entry name" value="Organic_radical-activating"/>
</dbReference>
<feature type="domain" description="4Fe-4S ferredoxin-type" evidence="10">
    <location>
        <begin position="53"/>
        <end position="82"/>
    </location>
</feature>
<keyword evidence="4" id="KW-0949">S-adenosyl-L-methionine</keyword>
<evidence type="ECO:0000313" key="13">
    <source>
        <dbReference type="Proteomes" id="UP000075670"/>
    </source>
</evidence>
<keyword evidence="3" id="KW-0004">4Fe-4S</keyword>